<dbReference type="Pfam" id="PF08241">
    <property type="entry name" value="Methyltransf_11"/>
    <property type="match status" value="1"/>
</dbReference>
<dbReference type="InterPro" id="IPR013216">
    <property type="entry name" value="Methyltransf_11"/>
</dbReference>
<organism evidence="2 3">
    <name type="scientific">candidate division MSBL1 archaeon SCGC-AAA259O05</name>
    <dbReference type="NCBI Taxonomy" id="1698271"/>
    <lineage>
        <taxon>Archaea</taxon>
        <taxon>Methanobacteriati</taxon>
        <taxon>Methanobacteriota</taxon>
        <taxon>candidate division MSBL1</taxon>
    </lineage>
</organism>
<evidence type="ECO:0000313" key="2">
    <source>
        <dbReference type="EMBL" id="KXB00640.1"/>
    </source>
</evidence>
<sequence>MLKEAKKRFSGVFLVLGDADYLPFPEETFDGVFSLTLIQNMPDPKRTVREMARVARTGGKVIVTGLAKKYSPRKVQEWFESANLKPIKVGKISNCEDVLGVGRREE</sequence>
<proteinExistence type="predicted"/>
<evidence type="ECO:0000259" key="1">
    <source>
        <dbReference type="Pfam" id="PF08241"/>
    </source>
</evidence>
<dbReference type="EMBL" id="LHXV01000045">
    <property type="protein sequence ID" value="KXB00640.1"/>
    <property type="molecule type" value="Genomic_DNA"/>
</dbReference>
<dbReference type="CDD" id="cd02440">
    <property type="entry name" value="AdoMet_MTases"/>
    <property type="match status" value="1"/>
</dbReference>
<dbReference type="Proteomes" id="UP000070344">
    <property type="component" value="Unassembled WGS sequence"/>
</dbReference>
<protein>
    <recommendedName>
        <fullName evidence="1">Methyltransferase type 11 domain-containing protein</fullName>
    </recommendedName>
</protein>
<feature type="domain" description="Methyltransferase type 11" evidence="1">
    <location>
        <begin position="1"/>
        <end position="63"/>
    </location>
</feature>
<name>A0A133V2H5_9EURY</name>
<comment type="caution">
    <text evidence="2">The sequence shown here is derived from an EMBL/GenBank/DDBJ whole genome shotgun (WGS) entry which is preliminary data.</text>
</comment>
<dbReference type="GO" id="GO:0008757">
    <property type="term" value="F:S-adenosylmethionine-dependent methyltransferase activity"/>
    <property type="evidence" value="ECO:0007669"/>
    <property type="project" value="InterPro"/>
</dbReference>
<evidence type="ECO:0000313" key="3">
    <source>
        <dbReference type="Proteomes" id="UP000070344"/>
    </source>
</evidence>
<gene>
    <name evidence="2" type="ORF">AKJ41_03890</name>
</gene>
<reference evidence="2 3" key="1">
    <citation type="journal article" date="2016" name="Sci. Rep.">
        <title>Metabolic traits of an uncultured archaeal lineage -MSBL1- from brine pools of the Red Sea.</title>
        <authorList>
            <person name="Mwirichia R."/>
            <person name="Alam I."/>
            <person name="Rashid M."/>
            <person name="Vinu M."/>
            <person name="Ba-Alawi W."/>
            <person name="Anthony Kamau A."/>
            <person name="Kamanda Ngugi D."/>
            <person name="Goker M."/>
            <person name="Klenk H.P."/>
            <person name="Bajic V."/>
            <person name="Stingl U."/>
        </authorList>
    </citation>
    <scope>NUCLEOTIDE SEQUENCE [LARGE SCALE GENOMIC DNA]</scope>
    <source>
        <strain evidence="2">SCGC-AAA259O05</strain>
    </source>
</reference>
<dbReference type="SUPFAM" id="SSF53335">
    <property type="entry name" value="S-adenosyl-L-methionine-dependent methyltransferases"/>
    <property type="match status" value="1"/>
</dbReference>
<dbReference type="AlphaFoldDB" id="A0A133V2H5"/>
<dbReference type="Gene3D" id="3.40.50.150">
    <property type="entry name" value="Vaccinia Virus protein VP39"/>
    <property type="match status" value="1"/>
</dbReference>
<accession>A0A133V2H5</accession>
<keyword evidence="3" id="KW-1185">Reference proteome</keyword>
<dbReference type="InterPro" id="IPR029063">
    <property type="entry name" value="SAM-dependent_MTases_sf"/>
</dbReference>